<dbReference type="Gene3D" id="3.90.70.10">
    <property type="entry name" value="Cysteine proteinases"/>
    <property type="match status" value="1"/>
</dbReference>
<dbReference type="Proteomes" id="UP000187609">
    <property type="component" value="Unassembled WGS sequence"/>
</dbReference>
<dbReference type="SMART" id="SM00645">
    <property type="entry name" value="Pept_C1"/>
    <property type="match status" value="1"/>
</dbReference>
<gene>
    <name evidence="3" type="primary">CYSP4</name>
    <name evidence="3" type="ORF">A4A49_52209</name>
</gene>
<evidence type="ECO:0000313" key="4">
    <source>
        <dbReference type="Proteomes" id="UP000187609"/>
    </source>
</evidence>
<proteinExistence type="inferred from homology"/>
<dbReference type="PANTHER" id="PTHR12411">
    <property type="entry name" value="CYSTEINE PROTEASE FAMILY C1-RELATED"/>
    <property type="match status" value="1"/>
</dbReference>
<dbReference type="Pfam" id="PF00112">
    <property type="entry name" value="Peptidase_C1"/>
    <property type="match status" value="1"/>
</dbReference>
<dbReference type="GO" id="GO:0006508">
    <property type="term" value="P:proteolysis"/>
    <property type="evidence" value="ECO:0007669"/>
    <property type="project" value="InterPro"/>
</dbReference>
<dbReference type="InterPro" id="IPR038765">
    <property type="entry name" value="Papain-like_cys_pep_sf"/>
</dbReference>
<dbReference type="InterPro" id="IPR000668">
    <property type="entry name" value="Peptidase_C1A_C"/>
</dbReference>
<dbReference type="SMR" id="A0A314LB46"/>
<dbReference type="STRING" id="49451.A0A314LB46"/>
<dbReference type="GO" id="GO:0008234">
    <property type="term" value="F:cysteine-type peptidase activity"/>
    <property type="evidence" value="ECO:0007669"/>
    <property type="project" value="InterPro"/>
</dbReference>
<organism evidence="3 4">
    <name type="scientific">Nicotiana attenuata</name>
    <name type="common">Coyote tobacco</name>
    <dbReference type="NCBI Taxonomy" id="49451"/>
    <lineage>
        <taxon>Eukaryota</taxon>
        <taxon>Viridiplantae</taxon>
        <taxon>Streptophyta</taxon>
        <taxon>Embryophyta</taxon>
        <taxon>Tracheophyta</taxon>
        <taxon>Spermatophyta</taxon>
        <taxon>Magnoliopsida</taxon>
        <taxon>eudicotyledons</taxon>
        <taxon>Gunneridae</taxon>
        <taxon>Pentapetalae</taxon>
        <taxon>asterids</taxon>
        <taxon>lamiids</taxon>
        <taxon>Solanales</taxon>
        <taxon>Solanaceae</taxon>
        <taxon>Nicotianoideae</taxon>
        <taxon>Nicotianeae</taxon>
        <taxon>Nicotiana</taxon>
    </lineage>
</organism>
<protein>
    <submittedName>
        <fullName evidence="3">Cysteine proteinase cot44</fullName>
    </submittedName>
</protein>
<dbReference type="EMBL" id="MJEQ01000152">
    <property type="protein sequence ID" value="OIT39001.1"/>
    <property type="molecule type" value="Genomic_DNA"/>
</dbReference>
<dbReference type="AlphaFoldDB" id="A0A314LB46"/>
<comment type="caution">
    <text evidence="3">The sequence shown here is derived from an EMBL/GenBank/DDBJ whole genome shotgun (WGS) entry which is preliminary data.</text>
</comment>
<keyword evidence="4" id="KW-1185">Reference proteome</keyword>
<evidence type="ECO:0000259" key="2">
    <source>
        <dbReference type="SMART" id="SM00645"/>
    </source>
</evidence>
<comment type="similarity">
    <text evidence="1">Belongs to the peptidase C1 family.</text>
</comment>
<accession>A0A314LB46</accession>
<evidence type="ECO:0000256" key="1">
    <source>
        <dbReference type="ARBA" id="ARBA00008455"/>
    </source>
</evidence>
<reference evidence="3" key="1">
    <citation type="submission" date="2016-11" db="EMBL/GenBank/DDBJ databases">
        <title>The genome of Nicotiana attenuata.</title>
        <authorList>
            <person name="Xu S."/>
            <person name="Brockmoeller T."/>
            <person name="Gaquerel E."/>
            <person name="Navarro A."/>
            <person name="Kuhl H."/>
            <person name="Gase K."/>
            <person name="Ling Z."/>
            <person name="Zhou W."/>
            <person name="Kreitzer C."/>
            <person name="Stanke M."/>
            <person name="Tang H."/>
            <person name="Lyons E."/>
            <person name="Pandey P."/>
            <person name="Pandey S.P."/>
            <person name="Timmermann B."/>
            <person name="Baldwin I.T."/>
        </authorList>
    </citation>
    <scope>NUCLEOTIDE SEQUENCE [LARGE SCALE GENOMIC DNA]</scope>
    <source>
        <strain evidence="3">UT</strain>
    </source>
</reference>
<feature type="domain" description="Peptidase C1A papain C-terminal" evidence="2">
    <location>
        <begin position="21"/>
        <end position="194"/>
    </location>
</feature>
<dbReference type="GeneID" id="109238675"/>
<name>A0A314LB46_NICAT</name>
<dbReference type="InterPro" id="IPR013128">
    <property type="entry name" value="Peptidase_C1A"/>
</dbReference>
<dbReference type="OrthoDB" id="1292714at2759"/>
<dbReference type="SUPFAM" id="SSF54001">
    <property type="entry name" value="Cysteine proteinases"/>
    <property type="match status" value="1"/>
</dbReference>
<dbReference type="KEGG" id="nau:109238675"/>
<dbReference type="Gramene" id="OIT39001">
    <property type="protein sequence ID" value="OIT39001"/>
    <property type="gene ID" value="A4A49_52209"/>
</dbReference>
<sequence length="197" mass="22167">MERPSCSRPEDPDLYKDDFFQKAAFSWVGKECLLAIDHQGTCNCCWAFSGAEAITAAYAIKNKEVIPLSKQQLIDCTPNYYTVRSLKSVEKKTSACYTAHYNLVYEFAKDYGIVEESAYEYNEMRGDCVHPTARTVFIDGYEKVPSSTTKEGIEELIRKQPITCAIPFVASLQAHVGEGIYMGNSELSSLSYPKINY</sequence>
<evidence type="ECO:0000313" key="3">
    <source>
        <dbReference type="EMBL" id="OIT39001.1"/>
    </source>
</evidence>